<evidence type="ECO:0000259" key="6">
    <source>
        <dbReference type="PROSITE" id="PS50832"/>
    </source>
</evidence>
<proteinExistence type="inferred from homology"/>
<dbReference type="GO" id="GO:0003743">
    <property type="term" value="F:translation initiation factor activity"/>
    <property type="evidence" value="ECO:0007669"/>
    <property type="project" value="UniProtKB-UniRule"/>
</dbReference>
<dbReference type="Pfam" id="PF01176">
    <property type="entry name" value="eIF-1a"/>
    <property type="match status" value="1"/>
</dbReference>
<keyword evidence="4" id="KW-0699">rRNA-binding</keyword>
<dbReference type="PANTHER" id="PTHR33370:SF1">
    <property type="entry name" value="TRANSLATION INITIATION FACTOR IF-1, CHLOROPLASTIC"/>
    <property type="match status" value="1"/>
</dbReference>
<keyword evidence="3 4" id="KW-0648">Protein biosynthesis</keyword>
<dbReference type="PROSITE" id="PS50832">
    <property type="entry name" value="S1_IF1_TYPE"/>
    <property type="match status" value="1"/>
</dbReference>
<dbReference type="HAMAP" id="MF_00075">
    <property type="entry name" value="IF_1"/>
    <property type="match status" value="1"/>
</dbReference>
<dbReference type="InterPro" id="IPR012340">
    <property type="entry name" value="NA-bd_OB-fold"/>
</dbReference>
<comment type="subcellular location">
    <subcellularLocation>
        <location evidence="4">Cytoplasm</location>
    </subcellularLocation>
</comment>
<dbReference type="FunFam" id="2.40.50.140:FF:000002">
    <property type="entry name" value="Translation initiation factor IF-1"/>
    <property type="match status" value="1"/>
</dbReference>
<comment type="caution">
    <text evidence="7">The sequence shown here is derived from an EMBL/GenBank/DDBJ whole genome shotgun (WGS) entry which is preliminary data.</text>
</comment>
<dbReference type="Proteomes" id="UP000179279">
    <property type="component" value="Unassembled WGS sequence"/>
</dbReference>
<evidence type="ECO:0000256" key="4">
    <source>
        <dbReference type="HAMAP-Rule" id="MF_00075"/>
    </source>
</evidence>
<feature type="domain" description="S1-like" evidence="6">
    <location>
        <begin position="1"/>
        <end position="78"/>
    </location>
</feature>
<dbReference type="PANTHER" id="PTHR33370">
    <property type="entry name" value="TRANSLATION INITIATION FACTOR IF-1, CHLOROPLASTIC"/>
    <property type="match status" value="1"/>
</dbReference>
<evidence type="ECO:0000256" key="2">
    <source>
        <dbReference type="ARBA" id="ARBA00022540"/>
    </source>
</evidence>
<accession>A0A1G1WS72</accession>
<comment type="function">
    <text evidence="4">One of the essential components for the initiation of protein synthesis. Stabilizes the binding of IF-2 and IF-3 on the 30S subunit to which N-formylmethionyl-tRNA(fMet) subsequently binds. Helps modulate mRNA selection, yielding the 30S pre-initiation complex (PIC). Upon addition of the 50S ribosomal subunit IF-1, IF-2 and IF-3 are released leaving the mature 70S translation initiation complex.</text>
</comment>
<dbReference type="InterPro" id="IPR004368">
    <property type="entry name" value="TIF_IF1"/>
</dbReference>
<dbReference type="InterPro" id="IPR006196">
    <property type="entry name" value="RNA-binding_domain_S1_IF1"/>
</dbReference>
<dbReference type="InterPro" id="IPR003029">
    <property type="entry name" value="S1_domain"/>
</dbReference>
<dbReference type="EMBL" id="MHDA01000048">
    <property type="protein sequence ID" value="OGY30579.1"/>
    <property type="molecule type" value="Genomic_DNA"/>
</dbReference>
<evidence type="ECO:0000313" key="8">
    <source>
        <dbReference type="Proteomes" id="UP000179279"/>
    </source>
</evidence>
<dbReference type="SUPFAM" id="SSF50249">
    <property type="entry name" value="Nucleic acid-binding proteins"/>
    <property type="match status" value="1"/>
</dbReference>
<dbReference type="AlphaFoldDB" id="A0A1G1WS72"/>
<sequence>MEKDVFEVSGVVTESLPNTMFRVDVKEGELPEVVGKSVLCHVSGKMRMHYIKILPGDKVRLQISPYDLAKGRIVYRDKG</sequence>
<dbReference type="CDD" id="cd04451">
    <property type="entry name" value="S1_IF1"/>
    <property type="match status" value="1"/>
</dbReference>
<evidence type="ECO:0000313" key="7">
    <source>
        <dbReference type="EMBL" id="OGY30579.1"/>
    </source>
</evidence>
<keyword evidence="2 4" id="KW-0396">Initiation factor</keyword>
<reference evidence="7 8" key="1">
    <citation type="journal article" date="2016" name="Nat. Commun.">
        <title>Thousands of microbial genomes shed light on interconnected biogeochemical processes in an aquifer system.</title>
        <authorList>
            <person name="Anantharaman K."/>
            <person name="Brown C.T."/>
            <person name="Hug L.A."/>
            <person name="Sharon I."/>
            <person name="Castelle C.J."/>
            <person name="Probst A.J."/>
            <person name="Thomas B.C."/>
            <person name="Singh A."/>
            <person name="Wilkins M.J."/>
            <person name="Karaoz U."/>
            <person name="Brodie E.L."/>
            <person name="Williams K.H."/>
            <person name="Hubbard S.S."/>
            <person name="Banfield J.F."/>
        </authorList>
    </citation>
    <scope>NUCLEOTIDE SEQUENCE [LARGE SCALE GENOMIC DNA]</scope>
</reference>
<keyword evidence="4" id="KW-0963">Cytoplasm</keyword>
<keyword evidence="4" id="KW-0694">RNA-binding</keyword>
<dbReference type="NCBIfam" id="TIGR00008">
    <property type="entry name" value="infA"/>
    <property type="match status" value="1"/>
</dbReference>
<comment type="subunit">
    <text evidence="4">Component of the 30S ribosomal translation pre-initiation complex which assembles on the 30S ribosome in the order IF-2 and IF-3, IF-1 and N-formylmethionyl-tRNA(fMet); mRNA recruitment can occur at any time during PIC assembly.</text>
</comment>
<comment type="similarity">
    <text evidence="1 4">Belongs to the IF-1 family.</text>
</comment>
<gene>
    <name evidence="4" type="primary">infA</name>
    <name evidence="7" type="ORF">A3A57_02210</name>
</gene>
<dbReference type="GO" id="GO:0043022">
    <property type="term" value="F:ribosome binding"/>
    <property type="evidence" value="ECO:0007669"/>
    <property type="project" value="UniProtKB-UniRule"/>
</dbReference>
<evidence type="ECO:0000256" key="3">
    <source>
        <dbReference type="ARBA" id="ARBA00022917"/>
    </source>
</evidence>
<evidence type="ECO:0000256" key="5">
    <source>
        <dbReference type="NCBIfam" id="TIGR00008"/>
    </source>
</evidence>
<evidence type="ECO:0000256" key="1">
    <source>
        <dbReference type="ARBA" id="ARBA00010939"/>
    </source>
</evidence>
<organism evidence="7 8">
    <name type="scientific">Candidatus Woykebacteria bacterium RIFCSPLOWO2_01_FULL_41_12</name>
    <dbReference type="NCBI Taxonomy" id="1802604"/>
    <lineage>
        <taxon>Bacteria</taxon>
        <taxon>Candidatus Woykeibacteriota</taxon>
    </lineage>
</organism>
<dbReference type="GO" id="GO:0019843">
    <property type="term" value="F:rRNA binding"/>
    <property type="evidence" value="ECO:0007669"/>
    <property type="project" value="UniProtKB-UniRule"/>
</dbReference>
<protein>
    <recommendedName>
        <fullName evidence="4 5">Translation initiation factor IF-1</fullName>
    </recommendedName>
</protein>
<dbReference type="Gene3D" id="2.40.50.140">
    <property type="entry name" value="Nucleic acid-binding proteins"/>
    <property type="match status" value="1"/>
</dbReference>
<dbReference type="SMART" id="SM00316">
    <property type="entry name" value="S1"/>
    <property type="match status" value="1"/>
</dbReference>
<name>A0A1G1WS72_9BACT</name>
<dbReference type="GO" id="GO:0005829">
    <property type="term" value="C:cytosol"/>
    <property type="evidence" value="ECO:0007669"/>
    <property type="project" value="TreeGrafter"/>
</dbReference>